<organism evidence="2 3">
    <name type="scientific">Nocardia speluncae</name>
    <dbReference type="NCBI Taxonomy" id="419477"/>
    <lineage>
        <taxon>Bacteria</taxon>
        <taxon>Bacillati</taxon>
        <taxon>Actinomycetota</taxon>
        <taxon>Actinomycetes</taxon>
        <taxon>Mycobacteriales</taxon>
        <taxon>Nocardiaceae</taxon>
        <taxon>Nocardia</taxon>
    </lineage>
</organism>
<proteinExistence type="predicted"/>
<reference evidence="2 3" key="1">
    <citation type="submission" date="2020-04" db="EMBL/GenBank/DDBJ databases">
        <title>MicrobeNet Type strains.</title>
        <authorList>
            <person name="Nicholson A.C."/>
        </authorList>
    </citation>
    <scope>NUCLEOTIDE SEQUENCE [LARGE SCALE GENOMIC DNA]</scope>
    <source>
        <strain evidence="2 3">DSM 45078</strain>
    </source>
</reference>
<dbReference type="RefSeq" id="WP_068039151.1">
    <property type="nucleotide sequence ID" value="NZ_JAAXOO010000007.1"/>
</dbReference>
<keyword evidence="1" id="KW-0812">Transmembrane</keyword>
<feature type="transmembrane region" description="Helical" evidence="1">
    <location>
        <begin position="50"/>
        <end position="78"/>
    </location>
</feature>
<sequence length="131" mass="13761">MKRLALSSALVVAVSFISAVLLLVAADGKLDERTEALLESHCARDIDVPMAAIVFNWSATILLLVAGAAAIIFVISVLRFESIAIKVPAIMMGGLAFVITVGYALLVGSALVDPGSEEPTSTEYHPCTGRF</sequence>
<dbReference type="Proteomes" id="UP000565715">
    <property type="component" value="Unassembled WGS sequence"/>
</dbReference>
<evidence type="ECO:0000313" key="3">
    <source>
        <dbReference type="Proteomes" id="UP000565715"/>
    </source>
</evidence>
<dbReference type="EMBL" id="JAAXOO010000007">
    <property type="protein sequence ID" value="NKY36735.1"/>
    <property type="molecule type" value="Genomic_DNA"/>
</dbReference>
<name>A0A846XN56_9NOCA</name>
<keyword evidence="3" id="KW-1185">Reference proteome</keyword>
<evidence type="ECO:0000313" key="2">
    <source>
        <dbReference type="EMBL" id="NKY36735.1"/>
    </source>
</evidence>
<dbReference type="AlphaFoldDB" id="A0A846XN56"/>
<keyword evidence="1" id="KW-0472">Membrane</keyword>
<protein>
    <submittedName>
        <fullName evidence="2">Uncharacterized protein</fullName>
    </submittedName>
</protein>
<keyword evidence="1" id="KW-1133">Transmembrane helix</keyword>
<comment type="caution">
    <text evidence="2">The sequence shown here is derived from an EMBL/GenBank/DDBJ whole genome shotgun (WGS) entry which is preliminary data.</text>
</comment>
<evidence type="ECO:0000256" key="1">
    <source>
        <dbReference type="SAM" id="Phobius"/>
    </source>
</evidence>
<accession>A0A846XN56</accession>
<gene>
    <name evidence="2" type="ORF">HGA13_27225</name>
</gene>
<feature type="transmembrane region" description="Helical" evidence="1">
    <location>
        <begin position="90"/>
        <end position="112"/>
    </location>
</feature>